<feature type="domain" description="ACT" evidence="12">
    <location>
        <begin position="294"/>
        <end position="364"/>
    </location>
</feature>
<evidence type="ECO:0000256" key="3">
    <source>
        <dbReference type="ARBA" id="ARBA00012068"/>
    </source>
</evidence>
<protein>
    <recommendedName>
        <fullName evidence="4">Prephenate dehydrogenase</fullName>
        <ecNumber evidence="3">1.3.1.12</ecNumber>
    </recommendedName>
</protein>
<evidence type="ECO:0000256" key="1">
    <source>
        <dbReference type="ARBA" id="ARBA00005067"/>
    </source>
</evidence>
<evidence type="ECO:0000256" key="4">
    <source>
        <dbReference type="ARBA" id="ARBA00016891"/>
    </source>
</evidence>
<dbReference type="GO" id="GO:0006571">
    <property type="term" value="P:tyrosine biosynthetic process"/>
    <property type="evidence" value="ECO:0007669"/>
    <property type="project" value="UniProtKB-KW"/>
</dbReference>
<dbReference type="EC" id="1.3.1.12" evidence="3"/>
<dbReference type="InterPro" id="IPR046825">
    <property type="entry name" value="PDH_C"/>
</dbReference>
<keyword evidence="9" id="KW-0057">Aromatic amino acid biosynthesis</keyword>
<dbReference type="InterPro" id="IPR046826">
    <property type="entry name" value="PDH_N"/>
</dbReference>
<comment type="pathway">
    <text evidence="1">Amino-acid biosynthesis; L-tyrosine biosynthesis; (4-hydroxyphenyl)pyruvate from prephenate (NAD(+) route): step 1/1.</text>
</comment>
<keyword evidence="7 13" id="KW-0560">Oxidoreductase</keyword>
<dbReference type="EMBL" id="WERV01000002">
    <property type="protein sequence ID" value="MDV7714715.1"/>
    <property type="molecule type" value="Genomic_DNA"/>
</dbReference>
<comment type="similarity">
    <text evidence="2">Belongs to the prephenate/arogenate dehydrogenase family.</text>
</comment>
<proteinExistence type="inferred from homology"/>
<dbReference type="GO" id="GO:0070403">
    <property type="term" value="F:NAD+ binding"/>
    <property type="evidence" value="ECO:0007669"/>
    <property type="project" value="InterPro"/>
</dbReference>
<dbReference type="FunFam" id="1.10.3660.10:FF:000003">
    <property type="entry name" value="Prephenate dehydrogenase"/>
    <property type="match status" value="1"/>
</dbReference>
<evidence type="ECO:0000259" key="12">
    <source>
        <dbReference type="PROSITE" id="PS51671"/>
    </source>
</evidence>
<evidence type="ECO:0000256" key="2">
    <source>
        <dbReference type="ARBA" id="ARBA00007964"/>
    </source>
</evidence>
<keyword evidence="6" id="KW-0028">Amino-acid biosynthesis</keyword>
<evidence type="ECO:0000313" key="14">
    <source>
        <dbReference type="Proteomes" id="UP001281024"/>
    </source>
</evidence>
<name>A0AAJ2P1C2_OENOE</name>
<evidence type="ECO:0000256" key="5">
    <source>
        <dbReference type="ARBA" id="ARBA00022498"/>
    </source>
</evidence>
<keyword evidence="8" id="KW-0520">NAD</keyword>
<dbReference type="FunFam" id="3.40.50.720:FF:000208">
    <property type="entry name" value="Prephenate dehydrogenase"/>
    <property type="match status" value="1"/>
</dbReference>
<sequence length="364" mass="40554">MTTIFIKGLGLIGSSLIRAIRKEHPDFKIIGSDTEESTPLYALKHQLIDKANTDLNGSEIADFIILATPVAVIIKDLYRLAKMSLKKNVIITDVGSSKQEILTAAVPLQRKGVTFIGGHPMAGSHKTGIAAGRADLFENAFYFLMRTKTVKQNYLKLENLLQGSKTKWLLITAEEHDQLVGQISHLPHIIASALVNQTQNFFVDSPLGIRMAAGGFKSITRIASSDPTMWTAILESNSKIIVKQIEAYIKELEKIEEAIQNNNHDQIFSFFESAKNSRDRLGPEKVGRLPDFFDLFINIPDKVGIIAEIAELLAVNKISLVNIHILEIREDIDGILQLTFIHEKDRLQAEKVLSASNYVTLRNN</sequence>
<dbReference type="AlphaFoldDB" id="A0AAJ2P1C2"/>
<dbReference type="NCBIfam" id="NF005107">
    <property type="entry name" value="PRK06545.1-5"/>
    <property type="match status" value="1"/>
</dbReference>
<dbReference type="Gene3D" id="1.10.3660.10">
    <property type="entry name" value="6-phosphogluconate dehydrogenase C-terminal like domain"/>
    <property type="match status" value="1"/>
</dbReference>
<dbReference type="Pfam" id="PF20463">
    <property type="entry name" value="PDH_C"/>
    <property type="match status" value="1"/>
</dbReference>
<evidence type="ECO:0000259" key="11">
    <source>
        <dbReference type="PROSITE" id="PS51176"/>
    </source>
</evidence>
<dbReference type="GO" id="GO:0008977">
    <property type="term" value="F:prephenate dehydrogenase (NAD+) activity"/>
    <property type="evidence" value="ECO:0007669"/>
    <property type="project" value="UniProtKB-EC"/>
</dbReference>
<comment type="catalytic activity">
    <reaction evidence="10">
        <text>prephenate + NAD(+) = 3-(4-hydroxyphenyl)pyruvate + CO2 + NADH</text>
        <dbReference type="Rhea" id="RHEA:13869"/>
        <dbReference type="ChEBI" id="CHEBI:16526"/>
        <dbReference type="ChEBI" id="CHEBI:29934"/>
        <dbReference type="ChEBI" id="CHEBI:36242"/>
        <dbReference type="ChEBI" id="CHEBI:57540"/>
        <dbReference type="ChEBI" id="CHEBI:57945"/>
        <dbReference type="EC" id="1.3.1.12"/>
    </reaction>
</comment>
<dbReference type="Proteomes" id="UP001281024">
    <property type="component" value="Unassembled WGS sequence"/>
</dbReference>
<evidence type="ECO:0000256" key="6">
    <source>
        <dbReference type="ARBA" id="ARBA00022605"/>
    </source>
</evidence>
<gene>
    <name evidence="13" type="ORF">GA838_02830</name>
</gene>
<dbReference type="PANTHER" id="PTHR21363">
    <property type="entry name" value="PREPHENATE DEHYDROGENASE"/>
    <property type="match status" value="1"/>
</dbReference>
<dbReference type="InterPro" id="IPR002912">
    <property type="entry name" value="ACT_dom"/>
</dbReference>
<dbReference type="SUPFAM" id="SSF48179">
    <property type="entry name" value="6-phosphogluconate dehydrogenase C-terminal domain-like"/>
    <property type="match status" value="1"/>
</dbReference>
<evidence type="ECO:0000256" key="9">
    <source>
        <dbReference type="ARBA" id="ARBA00023141"/>
    </source>
</evidence>
<dbReference type="GO" id="GO:0004665">
    <property type="term" value="F:prephenate dehydrogenase (NADP+) activity"/>
    <property type="evidence" value="ECO:0007669"/>
    <property type="project" value="InterPro"/>
</dbReference>
<dbReference type="PROSITE" id="PS51671">
    <property type="entry name" value="ACT"/>
    <property type="match status" value="1"/>
</dbReference>
<dbReference type="CDD" id="cd04909">
    <property type="entry name" value="ACT_PDH-BS"/>
    <property type="match status" value="1"/>
</dbReference>
<evidence type="ECO:0000256" key="8">
    <source>
        <dbReference type="ARBA" id="ARBA00023027"/>
    </source>
</evidence>
<dbReference type="PANTHER" id="PTHR21363:SF0">
    <property type="entry name" value="PREPHENATE DEHYDROGENASE [NADP(+)]"/>
    <property type="match status" value="1"/>
</dbReference>
<organism evidence="13 14">
    <name type="scientific">Oenococcus oeni</name>
    <name type="common">Leuconostoc oenos</name>
    <dbReference type="NCBI Taxonomy" id="1247"/>
    <lineage>
        <taxon>Bacteria</taxon>
        <taxon>Bacillati</taxon>
        <taxon>Bacillota</taxon>
        <taxon>Bacilli</taxon>
        <taxon>Lactobacillales</taxon>
        <taxon>Lactobacillaceae</taxon>
        <taxon>Oenococcus</taxon>
    </lineage>
</organism>
<dbReference type="PROSITE" id="PS51176">
    <property type="entry name" value="PDH_ADH"/>
    <property type="match status" value="1"/>
</dbReference>
<dbReference type="InterPro" id="IPR003099">
    <property type="entry name" value="Prephen_DH"/>
</dbReference>
<evidence type="ECO:0000313" key="13">
    <source>
        <dbReference type="EMBL" id="MDV7714715.1"/>
    </source>
</evidence>
<dbReference type="RefSeq" id="WP_032807752.1">
    <property type="nucleotide sequence ID" value="NZ_CP136429.1"/>
</dbReference>
<keyword evidence="5" id="KW-0827">Tyrosine biosynthesis</keyword>
<feature type="domain" description="Prephenate/arogenate dehydrogenase" evidence="11">
    <location>
        <begin position="2"/>
        <end position="289"/>
    </location>
</feature>
<accession>A0AAJ2P1C2</accession>
<dbReference type="Gene3D" id="3.40.50.720">
    <property type="entry name" value="NAD(P)-binding Rossmann-like Domain"/>
    <property type="match status" value="1"/>
</dbReference>
<evidence type="ECO:0000256" key="7">
    <source>
        <dbReference type="ARBA" id="ARBA00023002"/>
    </source>
</evidence>
<comment type="caution">
    <text evidence="13">The sequence shown here is derived from an EMBL/GenBank/DDBJ whole genome shotgun (WGS) entry which is preliminary data.</text>
</comment>
<dbReference type="InterPro" id="IPR050812">
    <property type="entry name" value="Preph/Arog_dehydrog"/>
</dbReference>
<evidence type="ECO:0000256" key="10">
    <source>
        <dbReference type="ARBA" id="ARBA00049260"/>
    </source>
</evidence>
<dbReference type="Pfam" id="PF02153">
    <property type="entry name" value="PDH_N"/>
    <property type="match status" value="1"/>
</dbReference>
<reference evidence="13" key="1">
    <citation type="submission" date="2019-10" db="EMBL/GenBank/DDBJ databases">
        <title>Malate fermentation in French cider.</title>
        <authorList>
            <person name="Cousin F.J."/>
            <person name="Medina Fernandez S."/>
            <person name="Misery B."/>
            <person name="Laplace J.-M."/>
            <person name="Cretenet M."/>
        </authorList>
    </citation>
    <scope>NUCLEOTIDE SEQUENCE</scope>
    <source>
        <strain evidence="13">UCMA15129</strain>
    </source>
</reference>
<dbReference type="SUPFAM" id="SSF51735">
    <property type="entry name" value="NAD(P)-binding Rossmann-fold domains"/>
    <property type="match status" value="1"/>
</dbReference>
<dbReference type="InterPro" id="IPR008927">
    <property type="entry name" value="6-PGluconate_DH-like_C_sf"/>
</dbReference>
<dbReference type="InterPro" id="IPR036291">
    <property type="entry name" value="NAD(P)-bd_dom_sf"/>
</dbReference>